<proteinExistence type="predicted"/>
<dbReference type="GO" id="GO:0006508">
    <property type="term" value="P:proteolysis"/>
    <property type="evidence" value="ECO:0007669"/>
    <property type="project" value="UniProtKB-KW"/>
</dbReference>
<dbReference type="KEGG" id="kse:Ksed_13420"/>
<accession>C7NHL4</accession>
<evidence type="ECO:0000256" key="6">
    <source>
        <dbReference type="SAM" id="Phobius"/>
    </source>
</evidence>
<dbReference type="eggNOG" id="COG2321">
    <property type="taxonomic scope" value="Bacteria"/>
</dbReference>
<keyword evidence="2 6" id="KW-0812">Transmembrane</keyword>
<evidence type="ECO:0000256" key="2">
    <source>
        <dbReference type="ARBA" id="ARBA00022692"/>
    </source>
</evidence>
<dbReference type="GO" id="GO:0008237">
    <property type="term" value="F:metallopeptidase activity"/>
    <property type="evidence" value="ECO:0007669"/>
    <property type="project" value="UniProtKB-KW"/>
</dbReference>
<dbReference type="HOGENOM" id="CLU_059329_1_0_11"/>
<keyword evidence="3 6" id="KW-1133">Transmembrane helix</keyword>
<dbReference type="Proteomes" id="UP000006666">
    <property type="component" value="Chromosome"/>
</dbReference>
<evidence type="ECO:0000313" key="7">
    <source>
        <dbReference type="EMBL" id="ACV06371.1"/>
    </source>
</evidence>
<keyword evidence="8" id="KW-1185">Reference proteome</keyword>
<evidence type="ECO:0000313" key="8">
    <source>
        <dbReference type="Proteomes" id="UP000006666"/>
    </source>
</evidence>
<feature type="region of interest" description="Disordered" evidence="5">
    <location>
        <begin position="53"/>
        <end position="87"/>
    </location>
</feature>
<feature type="compositionally biased region" description="Polar residues" evidence="5">
    <location>
        <begin position="1"/>
        <end position="14"/>
    </location>
</feature>
<dbReference type="EMBL" id="CP001686">
    <property type="protein sequence ID" value="ACV06371.1"/>
    <property type="molecule type" value="Genomic_DNA"/>
</dbReference>
<keyword evidence="7" id="KW-0378">Hydrolase</keyword>
<comment type="subcellular location">
    <subcellularLocation>
        <location evidence="1">Membrane</location>
        <topology evidence="1">Single-pass membrane protein</topology>
    </subcellularLocation>
</comment>
<evidence type="ECO:0000256" key="1">
    <source>
        <dbReference type="ARBA" id="ARBA00004167"/>
    </source>
</evidence>
<dbReference type="PANTHER" id="PTHR30168">
    <property type="entry name" value="PUTATIVE MEMBRANE PROTEIN YPFJ"/>
    <property type="match status" value="1"/>
</dbReference>
<keyword evidence="7" id="KW-0482">Metalloprotease</keyword>
<keyword evidence="4 6" id="KW-0472">Membrane</keyword>
<dbReference type="AlphaFoldDB" id="C7NHL4"/>
<evidence type="ECO:0000256" key="3">
    <source>
        <dbReference type="ARBA" id="ARBA00022989"/>
    </source>
</evidence>
<reference evidence="7 8" key="1">
    <citation type="journal article" date="2009" name="Stand. Genomic Sci.">
        <title>Complete genome sequence of Kytococcus sedentarius type strain (541).</title>
        <authorList>
            <person name="Sims D."/>
            <person name="Brettin T."/>
            <person name="Detter J.C."/>
            <person name="Han C."/>
            <person name="Lapidus A."/>
            <person name="Copeland A."/>
            <person name="Glavina Del Rio T."/>
            <person name="Nolan M."/>
            <person name="Chen F."/>
            <person name="Lucas S."/>
            <person name="Tice H."/>
            <person name="Cheng J.F."/>
            <person name="Bruce D."/>
            <person name="Goodwin L."/>
            <person name="Pitluck S."/>
            <person name="Ovchinnikova G."/>
            <person name="Pati A."/>
            <person name="Ivanova N."/>
            <person name="Mavrommatis K."/>
            <person name="Chen A."/>
            <person name="Palaniappan K."/>
            <person name="D'haeseleer P."/>
            <person name="Chain P."/>
            <person name="Bristow J."/>
            <person name="Eisen J.A."/>
            <person name="Markowitz V."/>
            <person name="Hugenholtz P."/>
            <person name="Schneider S."/>
            <person name="Goker M."/>
            <person name="Pukall R."/>
            <person name="Kyrpides N.C."/>
            <person name="Klenk H.P."/>
        </authorList>
    </citation>
    <scope>NUCLEOTIDE SEQUENCE [LARGE SCALE GENOMIC DNA]</scope>
    <source>
        <strain evidence="8">ATCC 14392 / DSM 20547 / JCM 11482 / CCUG 33030 / NBRC 15357 / NCTC 11040 / CCM 314 / 541</strain>
    </source>
</reference>
<protein>
    <submittedName>
        <fullName evidence="7">Predicted metalloprotease</fullName>
    </submittedName>
</protein>
<gene>
    <name evidence="7" type="ordered locus">Ksed_13420</name>
</gene>
<organism evidence="7 8">
    <name type="scientific">Kytococcus sedentarius (strain ATCC 14392 / DSM 20547 / JCM 11482 / CCUG 33030 / NBRC 15357 / NCTC 11040 / CCM 314 / 541)</name>
    <name type="common">Micrococcus sedentarius</name>
    <dbReference type="NCBI Taxonomy" id="478801"/>
    <lineage>
        <taxon>Bacteria</taxon>
        <taxon>Bacillati</taxon>
        <taxon>Actinomycetota</taxon>
        <taxon>Actinomycetes</taxon>
        <taxon>Micrococcales</taxon>
        <taxon>Kytococcaceae</taxon>
        <taxon>Kytococcus</taxon>
    </lineage>
</organism>
<dbReference type="RefSeq" id="WP_015779316.1">
    <property type="nucleotide sequence ID" value="NC_013169.1"/>
</dbReference>
<keyword evidence="7" id="KW-0645">Protease</keyword>
<dbReference type="PANTHER" id="PTHR30168:SF0">
    <property type="entry name" value="INNER MEMBRANE PROTEIN"/>
    <property type="match status" value="1"/>
</dbReference>
<evidence type="ECO:0000256" key="4">
    <source>
        <dbReference type="ARBA" id="ARBA00023136"/>
    </source>
</evidence>
<dbReference type="Pfam" id="PF04228">
    <property type="entry name" value="Zn_peptidase"/>
    <property type="match status" value="1"/>
</dbReference>
<name>C7NHL4_KYTSD</name>
<sequence length="319" mass="33287">MTFNDNARLDTSQVSGGGGGGLGRGAAVGGGGGGLLLIVAYLLFQMLGGGGDEGGQQGGGQQQDSPWGFGGGSTQAEGDTGSFGGGNGDFSHCKTGADANEHTDCRVIGTVNSVQQYWEQALPEVTNPSQEYRKSTTVIYSGQTQSACGTASNQVGPFYCPADEQIFIDPAFFDQLDQFGADNTNLAQMYIVAHEYGHHVQNILGYLGESQKDPKGPESGAVKVELMADCLAGVWVANADGTTDSQGTPLIQKVTEEQINDALEAAAAVGDDNIQERSGRGVNPDAFTHGTSEQRQKWFMEGYNGGSATACDTFRAENL</sequence>
<feature type="transmembrane region" description="Helical" evidence="6">
    <location>
        <begin position="25"/>
        <end position="44"/>
    </location>
</feature>
<dbReference type="GO" id="GO:0016020">
    <property type="term" value="C:membrane"/>
    <property type="evidence" value="ECO:0007669"/>
    <property type="project" value="UniProtKB-SubCell"/>
</dbReference>
<feature type="region of interest" description="Disordered" evidence="5">
    <location>
        <begin position="1"/>
        <end position="20"/>
    </location>
</feature>
<dbReference type="STRING" id="478801.Ksed_13420"/>
<dbReference type="SUPFAM" id="SSF55486">
    <property type="entry name" value="Metalloproteases ('zincins'), catalytic domain"/>
    <property type="match status" value="1"/>
</dbReference>
<evidence type="ECO:0000256" key="5">
    <source>
        <dbReference type="SAM" id="MobiDB-lite"/>
    </source>
</evidence>
<dbReference type="InterPro" id="IPR007343">
    <property type="entry name" value="Uncharacterised_pept_Zn_put"/>
</dbReference>